<evidence type="ECO:0000256" key="1">
    <source>
        <dbReference type="SAM" id="MobiDB-lite"/>
    </source>
</evidence>
<feature type="region of interest" description="Disordered" evidence="1">
    <location>
        <begin position="133"/>
        <end position="158"/>
    </location>
</feature>
<dbReference type="InterPro" id="IPR003615">
    <property type="entry name" value="HNH_nuc"/>
</dbReference>
<dbReference type="Pfam" id="PF13392">
    <property type="entry name" value="HNH_3"/>
    <property type="match status" value="1"/>
</dbReference>
<dbReference type="KEGG" id="dbk:DGMP_06490"/>
<dbReference type="Proteomes" id="UP000826725">
    <property type="component" value="Chromosome"/>
</dbReference>
<organism evidence="3 4">
    <name type="scientific">Desulfomarina profundi</name>
    <dbReference type="NCBI Taxonomy" id="2772557"/>
    <lineage>
        <taxon>Bacteria</taxon>
        <taxon>Pseudomonadati</taxon>
        <taxon>Thermodesulfobacteriota</taxon>
        <taxon>Desulfobulbia</taxon>
        <taxon>Desulfobulbales</taxon>
        <taxon>Desulfobulbaceae</taxon>
        <taxon>Desulfomarina</taxon>
    </lineage>
</organism>
<evidence type="ECO:0000313" key="3">
    <source>
        <dbReference type="EMBL" id="BCL59956.1"/>
    </source>
</evidence>
<accession>A0A8D5FG08</accession>
<keyword evidence="4" id="KW-1185">Reference proteome</keyword>
<evidence type="ECO:0000259" key="2">
    <source>
        <dbReference type="Pfam" id="PF13392"/>
    </source>
</evidence>
<feature type="domain" description="HNH nuclease" evidence="2">
    <location>
        <begin position="187"/>
        <end position="232"/>
    </location>
</feature>
<gene>
    <name evidence="3" type="ORF">DGMP_06490</name>
</gene>
<proteinExistence type="predicted"/>
<dbReference type="RefSeq" id="WP_228856132.1">
    <property type="nucleotide sequence ID" value="NZ_AP024086.1"/>
</dbReference>
<feature type="compositionally biased region" description="Basic residues" evidence="1">
    <location>
        <begin position="144"/>
        <end position="155"/>
    </location>
</feature>
<evidence type="ECO:0000313" key="4">
    <source>
        <dbReference type="Proteomes" id="UP000826725"/>
    </source>
</evidence>
<protein>
    <recommendedName>
        <fullName evidence="2">HNH nuclease domain-containing protein</fullName>
    </recommendedName>
</protein>
<dbReference type="EMBL" id="AP024086">
    <property type="protein sequence ID" value="BCL59956.1"/>
    <property type="molecule type" value="Genomic_DNA"/>
</dbReference>
<sequence length="266" mass="30595">MGRFRYTPEMILFLRDGFKKHRLRMLTALFNKQFGTEKSESQIKSCLKNNKIKSGRKKGFKKGENICLLTPEQVDFVRNGYKKMSRKDLTSALNEKFGLSLKVSQVISFVKNHKIRSGRTGFFKKGGQSWNRGTKGYTGANRTSFKKGHMPKNHRPVGSERIDKDGYILVKVSERNPYSSSNSGWYRHKHVVLWEKYNGTVPVGHCVRFKDGDRTNITIENLVLVSRGENARLTKMEYGQQPNEIKPVLLNIARIDQAIFERSKSS</sequence>
<name>A0A8D5FG08_9BACT</name>
<dbReference type="AlphaFoldDB" id="A0A8D5FG08"/>
<reference evidence="3" key="1">
    <citation type="submission" date="2020-09" db="EMBL/GenBank/DDBJ databases">
        <title>Desulfogranum mesoprofundum gen. nov., sp. nov., a novel mesophilic, sulfate-reducing chemolithoautotroph isolated from a deep-sea hydrothermal vent chimney in the Suiyo Seamount.</title>
        <authorList>
            <person name="Hashimoto Y."/>
            <person name="Nakagawa S."/>
        </authorList>
    </citation>
    <scope>NUCLEOTIDE SEQUENCE</scope>
    <source>
        <strain evidence="3">KT2</strain>
    </source>
</reference>